<accession>A0A6J6JWX0</accession>
<dbReference type="Pfam" id="PF01432">
    <property type="entry name" value="Peptidase_M3"/>
    <property type="match status" value="1"/>
</dbReference>
<dbReference type="CDD" id="cd06456">
    <property type="entry name" value="M3A_DCP"/>
    <property type="match status" value="1"/>
</dbReference>
<dbReference type="InterPro" id="IPR024077">
    <property type="entry name" value="Neurolysin/TOP_dom2"/>
</dbReference>
<feature type="domain" description="Peptidase M3A/M3B catalytic" evidence="8">
    <location>
        <begin position="229"/>
        <end position="676"/>
    </location>
</feature>
<dbReference type="GO" id="GO:0006508">
    <property type="term" value="P:proteolysis"/>
    <property type="evidence" value="ECO:0007669"/>
    <property type="project" value="UniProtKB-KW"/>
</dbReference>
<dbReference type="FunFam" id="3.40.390.10:FF:000009">
    <property type="entry name" value="Oligopeptidase A"/>
    <property type="match status" value="1"/>
</dbReference>
<keyword evidence="3" id="KW-0645">Protease</keyword>
<comment type="cofactor">
    <cofactor evidence="1">
        <name>Zn(2+)</name>
        <dbReference type="ChEBI" id="CHEBI:29105"/>
    </cofactor>
</comment>
<evidence type="ECO:0000256" key="5">
    <source>
        <dbReference type="ARBA" id="ARBA00022801"/>
    </source>
</evidence>
<evidence type="ECO:0000256" key="6">
    <source>
        <dbReference type="ARBA" id="ARBA00022833"/>
    </source>
</evidence>
<dbReference type="GO" id="GO:0046872">
    <property type="term" value="F:metal ion binding"/>
    <property type="evidence" value="ECO:0007669"/>
    <property type="project" value="UniProtKB-KW"/>
</dbReference>
<dbReference type="InterPro" id="IPR045090">
    <property type="entry name" value="Pept_M3A_M3B"/>
</dbReference>
<keyword evidence="6" id="KW-0862">Zinc</keyword>
<dbReference type="InterPro" id="IPR024079">
    <property type="entry name" value="MetalloPept_cat_dom_sf"/>
</dbReference>
<evidence type="ECO:0000256" key="1">
    <source>
        <dbReference type="ARBA" id="ARBA00001947"/>
    </source>
</evidence>
<dbReference type="InterPro" id="IPR034005">
    <property type="entry name" value="M3A_DCP"/>
</dbReference>
<evidence type="ECO:0000256" key="4">
    <source>
        <dbReference type="ARBA" id="ARBA00022723"/>
    </source>
</evidence>
<name>A0A6J6JWX0_9ZZZZ</name>
<dbReference type="PANTHER" id="PTHR43660">
    <property type="entry name" value="DIPEPTIDYL CARBOXYPEPTIDASE"/>
    <property type="match status" value="1"/>
</dbReference>
<sequence>MSTNPFFSRSALEYELPDFANLKEEHYKEAFYEGTKAQLDEVEAIIASGEPTFENTIVALEKSGQILNRMLMVFYNKSSSDTNDNLDAIEEEIAPKLSAHQDAIKLNPALYSRIKSLHEKKGSLALSPEDAWLLDKYYRDFVYAGAHLTQDQRNELTKINERLSFLETQFSKNLLADTNESALVIDSVAQLAGLSEGEIQAAADAAKARGLEGKYLLGMVNFTGNPMLESLEVRATREAVMKASLLRGNRDNEYDTKKILIEMATLRATRATLFGKKTHGQYIIAEQTAGSVENVHAMLRKIAPAAVRNARAEGAEIQAMITSSGDDFELASWDWDFYTEKVRKAKHNIDSSAMRPYFELERVLHDGVFFAADKLFGISFKERPDLVTYHPEARAFEVFNEDGSKLGLFIGDFYTRDSKRGGAWMNNLVDQNFLFNQLPVVCNNLNIPKPAAGQPTLLTYDEIVTLFHEFGHALHGLLSSVTYPRVSGTSVQRDFVEFPSQVNEMWILWPEVVSNYAKHHETGEQLPQELIDRLQGASTFNEGHATTSYLAAAILDLAWHSLEDGQVVDDVVAFEAQAIKDYGLDYHAVPTRYRSTYFSHIFAGGYSAGYYGYIWSEVLDAESVEWFKDNGGLTRKNGDHFRAELLSRGGSIDSMTMFKNFRGREATITPLLKRRGLE</sequence>
<gene>
    <name evidence="9" type="ORF">UFOPK2162_00522</name>
</gene>
<dbReference type="Gene3D" id="1.10.1370.10">
    <property type="entry name" value="Neurolysin, domain 3"/>
    <property type="match status" value="1"/>
</dbReference>
<dbReference type="GO" id="GO:0004180">
    <property type="term" value="F:carboxypeptidase activity"/>
    <property type="evidence" value="ECO:0007669"/>
    <property type="project" value="TreeGrafter"/>
</dbReference>
<dbReference type="GO" id="GO:0004222">
    <property type="term" value="F:metalloendopeptidase activity"/>
    <property type="evidence" value="ECO:0007669"/>
    <property type="project" value="InterPro"/>
</dbReference>
<evidence type="ECO:0000259" key="8">
    <source>
        <dbReference type="Pfam" id="PF01432"/>
    </source>
</evidence>
<dbReference type="GO" id="GO:0005829">
    <property type="term" value="C:cytosol"/>
    <property type="evidence" value="ECO:0007669"/>
    <property type="project" value="TreeGrafter"/>
</dbReference>
<dbReference type="SUPFAM" id="SSF55486">
    <property type="entry name" value="Metalloproteases ('zincins'), catalytic domain"/>
    <property type="match status" value="1"/>
</dbReference>
<dbReference type="PANTHER" id="PTHR43660:SF1">
    <property type="entry name" value="DIPEPTIDYL CARBOXYPEPTIDASE"/>
    <property type="match status" value="1"/>
</dbReference>
<dbReference type="InterPro" id="IPR001567">
    <property type="entry name" value="Pept_M3A_M3B_dom"/>
</dbReference>
<comment type="similarity">
    <text evidence="2">Belongs to the peptidase M3 family.</text>
</comment>
<dbReference type="Gene3D" id="3.40.390.10">
    <property type="entry name" value="Collagenase (Catalytic Domain)"/>
    <property type="match status" value="1"/>
</dbReference>
<evidence type="ECO:0000313" key="9">
    <source>
        <dbReference type="EMBL" id="CAB4642021.1"/>
    </source>
</evidence>
<keyword evidence="7" id="KW-0482">Metalloprotease</keyword>
<keyword evidence="5" id="KW-0378">Hydrolase</keyword>
<organism evidence="9">
    <name type="scientific">freshwater metagenome</name>
    <dbReference type="NCBI Taxonomy" id="449393"/>
    <lineage>
        <taxon>unclassified sequences</taxon>
        <taxon>metagenomes</taxon>
        <taxon>ecological metagenomes</taxon>
    </lineage>
</organism>
<dbReference type="AlphaFoldDB" id="A0A6J6JWX0"/>
<evidence type="ECO:0000256" key="7">
    <source>
        <dbReference type="ARBA" id="ARBA00023049"/>
    </source>
</evidence>
<evidence type="ECO:0000256" key="2">
    <source>
        <dbReference type="ARBA" id="ARBA00006040"/>
    </source>
</evidence>
<dbReference type="Gene3D" id="1.10.1370.40">
    <property type="match status" value="1"/>
</dbReference>
<proteinExistence type="inferred from homology"/>
<keyword evidence="4" id="KW-0479">Metal-binding</keyword>
<reference evidence="9" key="1">
    <citation type="submission" date="2020-05" db="EMBL/GenBank/DDBJ databases">
        <authorList>
            <person name="Chiriac C."/>
            <person name="Salcher M."/>
            <person name="Ghai R."/>
            <person name="Kavagutti S V."/>
        </authorList>
    </citation>
    <scope>NUCLEOTIDE SEQUENCE</scope>
</reference>
<protein>
    <submittedName>
        <fullName evidence="9">Unannotated protein</fullName>
    </submittedName>
</protein>
<evidence type="ECO:0000256" key="3">
    <source>
        <dbReference type="ARBA" id="ARBA00022670"/>
    </source>
</evidence>
<dbReference type="EMBL" id="CAEZVZ010000054">
    <property type="protein sequence ID" value="CAB4642021.1"/>
    <property type="molecule type" value="Genomic_DNA"/>
</dbReference>